<keyword evidence="2" id="KW-1185">Reference proteome</keyword>
<organism evidence="1 2">
    <name type="scientific">Alteribacillus bidgolensis</name>
    <dbReference type="NCBI Taxonomy" id="930129"/>
    <lineage>
        <taxon>Bacteria</taxon>
        <taxon>Bacillati</taxon>
        <taxon>Bacillota</taxon>
        <taxon>Bacilli</taxon>
        <taxon>Bacillales</taxon>
        <taxon>Bacillaceae</taxon>
        <taxon>Alteribacillus</taxon>
    </lineage>
</organism>
<accession>A0A1G8R372</accession>
<sequence length="291" mass="33049">MLLKELDTPISIVNVIDLDIDLAKMKDKLRKAYLEYEPDAYLTQKNKIEILQSHLSQNELNKIGNEVWIKIYKGETPDSDLPEIFPSVSSDVFSKISSLQPTRMRLISECELIWEGRGWEIRRIPCGSFQQTEATVSTNDLDYRLIPRKFKELPEYLFDEDLKKLLIQVGDKVKEYNNSVKKLSISIHHTLVLCIPDQISSNSPEGIHQDGMDYIVSALVVERNNISGGKSIIYGADARTSLLNITLQSGQGIFQPDKGTELWHEVTPISLINPNEPGYRSTIGFDVLILE</sequence>
<dbReference type="Gene3D" id="2.60.120.620">
    <property type="entry name" value="q2cbj1_9rhob like domain"/>
    <property type="match status" value="1"/>
</dbReference>
<dbReference type="RefSeq" id="WP_170032318.1">
    <property type="nucleotide sequence ID" value="NZ_FNDU01000024.1"/>
</dbReference>
<keyword evidence="1" id="KW-0560">Oxidoreductase</keyword>
<protein>
    <submittedName>
        <fullName evidence="1">2OG-Fe dioxygenase</fullName>
    </submittedName>
</protein>
<evidence type="ECO:0000313" key="2">
    <source>
        <dbReference type="Proteomes" id="UP000199017"/>
    </source>
</evidence>
<dbReference type="Proteomes" id="UP000199017">
    <property type="component" value="Unassembled WGS sequence"/>
</dbReference>
<dbReference type="EMBL" id="FNDU01000024">
    <property type="protein sequence ID" value="SDJ11416.1"/>
    <property type="molecule type" value="Genomic_DNA"/>
</dbReference>
<dbReference type="InterPro" id="IPR018724">
    <property type="entry name" value="2OG-Fe_dioxygenase"/>
</dbReference>
<dbReference type="AlphaFoldDB" id="A0A1G8R372"/>
<reference evidence="1 2" key="1">
    <citation type="submission" date="2016-10" db="EMBL/GenBank/DDBJ databases">
        <authorList>
            <person name="de Groot N.N."/>
        </authorList>
    </citation>
    <scope>NUCLEOTIDE SEQUENCE [LARGE SCALE GENOMIC DNA]</scope>
    <source>
        <strain evidence="2">P4B,CCM 7963,CECT 7998,DSM 25260,IBRC-M 10614,KCTC 13821</strain>
    </source>
</reference>
<dbReference type="GO" id="GO:0051213">
    <property type="term" value="F:dioxygenase activity"/>
    <property type="evidence" value="ECO:0007669"/>
    <property type="project" value="UniProtKB-KW"/>
</dbReference>
<dbReference type="STRING" id="930129.SAMN05216352_12422"/>
<dbReference type="Pfam" id="PF10014">
    <property type="entry name" value="2OG-Fe_Oxy_2"/>
    <property type="match status" value="1"/>
</dbReference>
<proteinExistence type="predicted"/>
<gene>
    <name evidence="1" type="ORF">SAMN05216352_12422</name>
</gene>
<evidence type="ECO:0000313" key="1">
    <source>
        <dbReference type="EMBL" id="SDJ11416.1"/>
    </source>
</evidence>
<name>A0A1G8R372_9BACI</name>
<keyword evidence="1" id="KW-0223">Dioxygenase</keyword>